<dbReference type="SUPFAM" id="SSF53850">
    <property type="entry name" value="Periplasmic binding protein-like II"/>
    <property type="match status" value="1"/>
</dbReference>
<feature type="signal peptide" evidence="5">
    <location>
        <begin position="1"/>
        <end position="25"/>
    </location>
</feature>
<dbReference type="AlphaFoldDB" id="A0A366FLB7"/>
<name>A0A366FLB7_9HYPH</name>
<dbReference type="InterPro" id="IPR018313">
    <property type="entry name" value="SBP_3_CS"/>
</dbReference>
<dbReference type="RefSeq" id="WP_113888775.1">
    <property type="nucleotide sequence ID" value="NZ_QNRK01000008.1"/>
</dbReference>
<dbReference type="PANTHER" id="PTHR35936">
    <property type="entry name" value="MEMBRANE-BOUND LYTIC MUREIN TRANSGLYCOSYLASE F"/>
    <property type="match status" value="1"/>
</dbReference>
<reference evidence="7 8" key="1">
    <citation type="submission" date="2018-06" db="EMBL/GenBank/DDBJ databases">
        <title>Genomic Encyclopedia of Type Strains, Phase IV (KMG-IV): sequencing the most valuable type-strain genomes for metagenomic binning, comparative biology and taxonomic classification.</title>
        <authorList>
            <person name="Goeker M."/>
        </authorList>
    </citation>
    <scope>NUCLEOTIDE SEQUENCE [LARGE SCALE GENOMIC DNA]</scope>
    <source>
        <strain evidence="7 8">DSM 24875</strain>
    </source>
</reference>
<evidence type="ECO:0000256" key="4">
    <source>
        <dbReference type="RuleBase" id="RU003744"/>
    </source>
</evidence>
<protein>
    <submittedName>
        <fullName evidence="7">Amino acid ABC transporter substrate-binding protein (PAAT family)</fullName>
    </submittedName>
</protein>
<proteinExistence type="inferred from homology"/>
<gene>
    <name evidence="7" type="ORF">DFR50_10818</name>
</gene>
<evidence type="ECO:0000256" key="5">
    <source>
        <dbReference type="SAM" id="SignalP"/>
    </source>
</evidence>
<dbReference type="PROSITE" id="PS01039">
    <property type="entry name" value="SBP_BACTERIAL_3"/>
    <property type="match status" value="1"/>
</dbReference>
<dbReference type="GO" id="GO:0030313">
    <property type="term" value="C:cell envelope"/>
    <property type="evidence" value="ECO:0007669"/>
    <property type="project" value="UniProtKB-SubCell"/>
</dbReference>
<feature type="chain" id="PRO_5016677497" evidence="5">
    <location>
        <begin position="26"/>
        <end position="282"/>
    </location>
</feature>
<dbReference type="SMART" id="SM00062">
    <property type="entry name" value="PBPb"/>
    <property type="match status" value="1"/>
</dbReference>
<accession>A0A366FLB7</accession>
<dbReference type="PANTHER" id="PTHR35936:SF17">
    <property type="entry name" value="ARGININE-BINDING EXTRACELLULAR PROTEIN ARTP"/>
    <property type="match status" value="1"/>
</dbReference>
<evidence type="ECO:0000256" key="1">
    <source>
        <dbReference type="ARBA" id="ARBA00004196"/>
    </source>
</evidence>
<dbReference type="EMBL" id="QNRK01000008">
    <property type="protein sequence ID" value="RBP15462.1"/>
    <property type="molecule type" value="Genomic_DNA"/>
</dbReference>
<evidence type="ECO:0000259" key="6">
    <source>
        <dbReference type="SMART" id="SM00062"/>
    </source>
</evidence>
<evidence type="ECO:0000256" key="3">
    <source>
        <dbReference type="ARBA" id="ARBA00022729"/>
    </source>
</evidence>
<dbReference type="InterPro" id="IPR001638">
    <property type="entry name" value="Solute-binding_3/MltF_N"/>
</dbReference>
<keyword evidence="8" id="KW-1185">Reference proteome</keyword>
<keyword evidence="3 5" id="KW-0732">Signal</keyword>
<comment type="subcellular location">
    <subcellularLocation>
        <location evidence="1">Cell envelope</location>
    </subcellularLocation>
</comment>
<organism evidence="7 8">
    <name type="scientific">Roseiarcus fermentans</name>
    <dbReference type="NCBI Taxonomy" id="1473586"/>
    <lineage>
        <taxon>Bacteria</taxon>
        <taxon>Pseudomonadati</taxon>
        <taxon>Pseudomonadota</taxon>
        <taxon>Alphaproteobacteria</taxon>
        <taxon>Hyphomicrobiales</taxon>
        <taxon>Roseiarcaceae</taxon>
        <taxon>Roseiarcus</taxon>
    </lineage>
</organism>
<dbReference type="Proteomes" id="UP000253529">
    <property type="component" value="Unassembled WGS sequence"/>
</dbReference>
<feature type="domain" description="Solute-binding protein family 3/N-terminal" evidence="6">
    <location>
        <begin position="30"/>
        <end position="279"/>
    </location>
</feature>
<dbReference type="Pfam" id="PF00497">
    <property type="entry name" value="SBP_bac_3"/>
    <property type="match status" value="1"/>
</dbReference>
<dbReference type="OrthoDB" id="9807134at2"/>
<comment type="similarity">
    <text evidence="2 4">Belongs to the bacterial solute-binding protein 3 family.</text>
</comment>
<dbReference type="Gene3D" id="3.40.190.10">
    <property type="entry name" value="Periplasmic binding protein-like II"/>
    <property type="match status" value="2"/>
</dbReference>
<sequence>MGSRLWKSVALGAAVGAALATGAYAKEWKTVVIGMEGGYPPWNQTDSSGKIVGFEVDLANDLCKRAGVECKIIAQDWDGMIPGLKAGKFDVIMDGMSITDERKKEIDFSKPYAAPPAAFMAAKDSDVAKKLGAGKPVNAIKDPKAADAAIKAVQAALKGKTVGVQVSTTHANFASKYLKDIATVKEYKTTDDRDLDLKNGRIDVGLDDYPTVAATLESPDAKDLVIVGPEIIGDVFGVGEAMGIRKSDADLTAKFNKALDAAFADGSVKKYSLQWFKIDTTP</sequence>
<comment type="caution">
    <text evidence="7">The sequence shown here is derived from an EMBL/GenBank/DDBJ whole genome shotgun (WGS) entry which is preliminary data.</text>
</comment>
<evidence type="ECO:0000256" key="2">
    <source>
        <dbReference type="ARBA" id="ARBA00010333"/>
    </source>
</evidence>
<evidence type="ECO:0000313" key="8">
    <source>
        <dbReference type="Proteomes" id="UP000253529"/>
    </source>
</evidence>
<evidence type="ECO:0000313" key="7">
    <source>
        <dbReference type="EMBL" id="RBP15462.1"/>
    </source>
</evidence>